<evidence type="ECO:0000256" key="4">
    <source>
        <dbReference type="ARBA" id="ARBA00022982"/>
    </source>
</evidence>
<organism evidence="9 10">
    <name type="scientific">Ancylobacter radicis</name>
    <dbReference type="NCBI Taxonomy" id="2836179"/>
    <lineage>
        <taxon>Bacteria</taxon>
        <taxon>Pseudomonadati</taxon>
        <taxon>Pseudomonadota</taxon>
        <taxon>Alphaproteobacteria</taxon>
        <taxon>Hyphomicrobiales</taxon>
        <taxon>Xanthobacteraceae</taxon>
        <taxon>Ancylobacter</taxon>
    </lineage>
</organism>
<gene>
    <name evidence="9" type="ORF">KIP89_13720</name>
</gene>
<dbReference type="RefSeq" id="WP_213755974.1">
    <property type="nucleotide sequence ID" value="NZ_JAHCQH010000017.1"/>
</dbReference>
<protein>
    <submittedName>
        <fullName evidence="9">C-type cytochrome</fullName>
    </submittedName>
</protein>
<reference evidence="9" key="1">
    <citation type="submission" date="2021-05" db="EMBL/GenBank/DDBJ databases">
        <authorList>
            <person name="Sun Q."/>
            <person name="Inoue M."/>
        </authorList>
    </citation>
    <scope>NUCLEOTIDE SEQUENCE</scope>
    <source>
        <strain evidence="9">VKM B-3255</strain>
    </source>
</reference>
<feature type="chain" id="PRO_5045718020" evidence="7">
    <location>
        <begin position="26"/>
        <end position="128"/>
    </location>
</feature>
<evidence type="ECO:0000256" key="3">
    <source>
        <dbReference type="ARBA" id="ARBA00022723"/>
    </source>
</evidence>
<keyword evidence="4" id="KW-0249">Electron transport</keyword>
<feature type="signal peptide" evidence="7">
    <location>
        <begin position="1"/>
        <end position="25"/>
    </location>
</feature>
<dbReference type="InterPro" id="IPR002327">
    <property type="entry name" value="Cyt_c_1A/1B"/>
</dbReference>
<evidence type="ECO:0000313" key="9">
    <source>
        <dbReference type="EMBL" id="MBS9478168.1"/>
    </source>
</evidence>
<keyword evidence="3 6" id="KW-0479">Metal-binding</keyword>
<keyword evidence="7" id="KW-0732">Signal</keyword>
<evidence type="ECO:0000256" key="7">
    <source>
        <dbReference type="SAM" id="SignalP"/>
    </source>
</evidence>
<proteinExistence type="predicted"/>
<dbReference type="InterPro" id="IPR009056">
    <property type="entry name" value="Cyt_c-like_dom"/>
</dbReference>
<keyword evidence="10" id="KW-1185">Reference proteome</keyword>
<accession>A0ABS5R954</accession>
<comment type="caution">
    <text evidence="9">The sequence shown here is derived from an EMBL/GenBank/DDBJ whole genome shotgun (WGS) entry which is preliminary data.</text>
</comment>
<dbReference type="Proteomes" id="UP001166585">
    <property type="component" value="Unassembled WGS sequence"/>
</dbReference>
<evidence type="ECO:0000313" key="10">
    <source>
        <dbReference type="Proteomes" id="UP001166585"/>
    </source>
</evidence>
<dbReference type="SUPFAM" id="SSF46626">
    <property type="entry name" value="Cytochrome c"/>
    <property type="match status" value="1"/>
</dbReference>
<dbReference type="PROSITE" id="PS51007">
    <property type="entry name" value="CYTC"/>
    <property type="match status" value="1"/>
</dbReference>
<evidence type="ECO:0000256" key="5">
    <source>
        <dbReference type="ARBA" id="ARBA00023004"/>
    </source>
</evidence>
<evidence type="ECO:0000256" key="1">
    <source>
        <dbReference type="ARBA" id="ARBA00022448"/>
    </source>
</evidence>
<dbReference type="Gene3D" id="1.10.760.10">
    <property type="entry name" value="Cytochrome c-like domain"/>
    <property type="match status" value="1"/>
</dbReference>
<dbReference type="PRINTS" id="PR00604">
    <property type="entry name" value="CYTCHRMECIAB"/>
</dbReference>
<feature type="domain" description="Cytochrome c" evidence="8">
    <location>
        <begin position="26"/>
        <end position="125"/>
    </location>
</feature>
<name>A0ABS5R954_9HYPH</name>
<evidence type="ECO:0000256" key="6">
    <source>
        <dbReference type="PROSITE-ProRule" id="PRU00433"/>
    </source>
</evidence>
<keyword evidence="5 6" id="KW-0408">Iron</keyword>
<keyword evidence="1" id="KW-0813">Transport</keyword>
<keyword evidence="2 6" id="KW-0349">Heme</keyword>
<dbReference type="InterPro" id="IPR036909">
    <property type="entry name" value="Cyt_c-like_dom_sf"/>
</dbReference>
<evidence type="ECO:0000256" key="2">
    <source>
        <dbReference type="ARBA" id="ARBA00022617"/>
    </source>
</evidence>
<evidence type="ECO:0000259" key="8">
    <source>
        <dbReference type="PROSITE" id="PS51007"/>
    </source>
</evidence>
<dbReference type="PANTHER" id="PTHR11961">
    <property type="entry name" value="CYTOCHROME C"/>
    <property type="match status" value="1"/>
</dbReference>
<dbReference type="EMBL" id="JAHCQH010000017">
    <property type="protein sequence ID" value="MBS9478168.1"/>
    <property type="molecule type" value="Genomic_DNA"/>
</dbReference>
<sequence>MASRFLAVLACSTLALSGLAPPASAQDAATGERLFRTRCASCHSLEPGQNRIGPSLNGVIGRQAGSVEGARYSAGLRDLGITWDAAQIDTFLANPRAMVKGSTMTISVTNAADRAAITAYLQSQPSSN</sequence>
<dbReference type="Pfam" id="PF00034">
    <property type="entry name" value="Cytochrom_C"/>
    <property type="match status" value="1"/>
</dbReference>